<accession>A0A8J3DQD3</accession>
<keyword evidence="7" id="KW-1185">Reference proteome</keyword>
<evidence type="ECO:0000259" key="5">
    <source>
        <dbReference type="Pfam" id="PF12556"/>
    </source>
</evidence>
<keyword evidence="2" id="KW-0067">ATP-binding</keyword>
<dbReference type="InterPro" id="IPR025865">
    <property type="entry name" value="CobS_N_dom"/>
</dbReference>
<dbReference type="RefSeq" id="WP_189505117.1">
    <property type="nucleotide sequence ID" value="NZ_BMZQ01000002.1"/>
</dbReference>
<evidence type="ECO:0000256" key="1">
    <source>
        <dbReference type="ARBA" id="ARBA00022741"/>
    </source>
</evidence>
<dbReference type="GO" id="GO:0009236">
    <property type="term" value="P:cobalamin biosynthetic process"/>
    <property type="evidence" value="ECO:0007669"/>
    <property type="project" value="UniProtKB-UniRule"/>
</dbReference>
<dbReference type="PANTHER" id="PTHR48103">
    <property type="entry name" value="MIDASIN-RELATED"/>
    <property type="match status" value="1"/>
</dbReference>
<feature type="domain" description="ATPase dynein-related AAA" evidence="4">
    <location>
        <begin position="67"/>
        <end position="191"/>
    </location>
</feature>
<comment type="caution">
    <text evidence="6">The sequence shown here is derived from an EMBL/GenBank/DDBJ whole genome shotgun (WGS) entry which is preliminary data.</text>
</comment>
<evidence type="ECO:0000256" key="3">
    <source>
        <dbReference type="NCBIfam" id="TIGR01650"/>
    </source>
</evidence>
<evidence type="ECO:0000313" key="6">
    <source>
        <dbReference type="EMBL" id="GHD18640.1"/>
    </source>
</evidence>
<dbReference type="PANTHER" id="PTHR48103:SF2">
    <property type="entry name" value="MIDASIN"/>
    <property type="match status" value="1"/>
</dbReference>
<gene>
    <name evidence="6" type="ORF">GCM10016234_29400</name>
</gene>
<dbReference type="EMBL" id="BMZQ01000002">
    <property type="protein sequence ID" value="GHD18640.1"/>
    <property type="molecule type" value="Genomic_DNA"/>
</dbReference>
<dbReference type="InterPro" id="IPR006537">
    <property type="entry name" value="PD_CobS"/>
</dbReference>
<evidence type="ECO:0000313" key="7">
    <source>
        <dbReference type="Proteomes" id="UP000630142"/>
    </source>
</evidence>
<dbReference type="Pfam" id="PF12556">
    <property type="entry name" value="CobS_N"/>
    <property type="match status" value="1"/>
</dbReference>
<reference evidence="6" key="1">
    <citation type="journal article" date="2014" name="Int. J. Syst. Evol. Microbiol.">
        <title>Complete genome sequence of Corynebacterium casei LMG S-19264T (=DSM 44701T), isolated from a smear-ripened cheese.</title>
        <authorList>
            <consortium name="US DOE Joint Genome Institute (JGI-PGF)"/>
            <person name="Walter F."/>
            <person name="Albersmeier A."/>
            <person name="Kalinowski J."/>
            <person name="Ruckert C."/>
        </authorList>
    </citation>
    <scope>NUCLEOTIDE SEQUENCE</scope>
    <source>
        <strain evidence="6">KCTC 42249</strain>
    </source>
</reference>
<dbReference type="GO" id="GO:0051116">
    <property type="term" value="F:cobaltochelatase activity"/>
    <property type="evidence" value="ECO:0007669"/>
    <property type="project" value="UniProtKB-UniRule"/>
</dbReference>
<dbReference type="AlphaFoldDB" id="A0A8J3DQD3"/>
<dbReference type="GO" id="GO:0000027">
    <property type="term" value="P:ribosomal large subunit assembly"/>
    <property type="evidence" value="ECO:0007669"/>
    <property type="project" value="TreeGrafter"/>
</dbReference>
<keyword evidence="1" id="KW-0547">Nucleotide-binding</keyword>
<dbReference type="GO" id="GO:0005524">
    <property type="term" value="F:ATP binding"/>
    <property type="evidence" value="ECO:0007669"/>
    <property type="project" value="UniProtKB-KW"/>
</dbReference>
<reference evidence="6" key="2">
    <citation type="submission" date="2020-09" db="EMBL/GenBank/DDBJ databases">
        <authorList>
            <person name="Sun Q."/>
            <person name="Kim S."/>
        </authorList>
    </citation>
    <scope>NUCLEOTIDE SEQUENCE</scope>
    <source>
        <strain evidence="6">KCTC 42249</strain>
    </source>
</reference>
<dbReference type="Pfam" id="PF07728">
    <property type="entry name" value="AAA_5"/>
    <property type="match status" value="1"/>
</dbReference>
<name>A0A8J3DQD3_9HYPH</name>
<dbReference type="SUPFAM" id="SSF52540">
    <property type="entry name" value="P-loop containing nucleoside triphosphate hydrolases"/>
    <property type="match status" value="1"/>
</dbReference>
<evidence type="ECO:0000256" key="2">
    <source>
        <dbReference type="ARBA" id="ARBA00022840"/>
    </source>
</evidence>
<dbReference type="Gene3D" id="3.40.50.300">
    <property type="entry name" value="P-loop containing nucleotide triphosphate hydrolases"/>
    <property type="match status" value="1"/>
</dbReference>
<sequence length="328" mass="36735">MDKLDRDSANLPDTTVSVKEKFGFDSKMVVPAYSKTSEHVPDIDPDYLFDQQTTLAILSGFAFNRRVMVSGYHGTGKSTHIEQVAARLNWPCIRVNLDSHVSRIDLVGKDAIVVKEGMQVTEFRDGILPWAYQHNVALVFDEYDAGRPDVMFVIQRVLEASGRLTLLDQSRVIRPHPAFRLFATANTVGLGDTTGLYHGTQQINQAQMDRWSIVTTLNYLPHAEEVAIVLAKAKHYQNEKGRETVSRMVRVADQTRAAFMNGDLSTVMSPRTVITWSENAEIFGDVGFAFRLTFLNKCDELERAVVAEFYQRAFGEELPESAANAVLG</sequence>
<evidence type="ECO:0000259" key="4">
    <source>
        <dbReference type="Pfam" id="PF07728"/>
    </source>
</evidence>
<dbReference type="GO" id="GO:0016887">
    <property type="term" value="F:ATP hydrolysis activity"/>
    <property type="evidence" value="ECO:0007669"/>
    <property type="project" value="InterPro"/>
</dbReference>
<dbReference type="NCBIfam" id="TIGR01650">
    <property type="entry name" value="PD_CobS"/>
    <property type="match status" value="1"/>
</dbReference>
<dbReference type="EC" id="6.6.1.2" evidence="3"/>
<dbReference type="InterPro" id="IPR011704">
    <property type="entry name" value="ATPase_dyneun-rel_AAA"/>
</dbReference>
<dbReference type="InterPro" id="IPR027417">
    <property type="entry name" value="P-loop_NTPase"/>
</dbReference>
<proteinExistence type="predicted"/>
<protein>
    <recommendedName>
        <fullName evidence="3">Cobaltochelatase subunit CobS</fullName>
        <ecNumber evidence="3">6.6.1.2</ecNumber>
    </recommendedName>
</protein>
<dbReference type="Proteomes" id="UP000630142">
    <property type="component" value="Unassembled WGS sequence"/>
</dbReference>
<feature type="domain" description="Cobaltochelatase subunit CobS N-terminal" evidence="5">
    <location>
        <begin position="9"/>
        <end position="40"/>
    </location>
</feature>
<organism evidence="6 7">
    <name type="scientific">Tianweitania populi</name>
    <dbReference type="NCBI Taxonomy" id="1607949"/>
    <lineage>
        <taxon>Bacteria</taxon>
        <taxon>Pseudomonadati</taxon>
        <taxon>Pseudomonadota</taxon>
        <taxon>Alphaproteobacteria</taxon>
        <taxon>Hyphomicrobiales</taxon>
        <taxon>Phyllobacteriaceae</taxon>
        <taxon>Tianweitania</taxon>
    </lineage>
</organism>
<dbReference type="GO" id="GO:0030687">
    <property type="term" value="C:preribosome, large subunit precursor"/>
    <property type="evidence" value="ECO:0007669"/>
    <property type="project" value="TreeGrafter"/>
</dbReference>